<feature type="region of interest" description="Disordered" evidence="2">
    <location>
        <begin position="187"/>
        <end position="214"/>
    </location>
</feature>
<feature type="compositionally biased region" description="Polar residues" evidence="2">
    <location>
        <begin position="313"/>
        <end position="333"/>
    </location>
</feature>
<reference evidence="4 5" key="1">
    <citation type="submission" date="2016-07" db="EMBL/GenBank/DDBJ databases">
        <title>Pervasive Adenine N6-methylation of Active Genes in Fungi.</title>
        <authorList>
            <consortium name="DOE Joint Genome Institute"/>
            <person name="Mondo S.J."/>
            <person name="Dannebaum R.O."/>
            <person name="Kuo R.C."/>
            <person name="Labutti K."/>
            <person name="Haridas S."/>
            <person name="Kuo A."/>
            <person name="Salamov A."/>
            <person name="Ahrendt S.R."/>
            <person name="Lipzen A."/>
            <person name="Sullivan W."/>
            <person name="Andreopoulos W.B."/>
            <person name="Clum A."/>
            <person name="Lindquist E."/>
            <person name="Daum C."/>
            <person name="Ramamoorthy G.K."/>
            <person name="Gryganskyi A."/>
            <person name="Culley D."/>
            <person name="Magnuson J.K."/>
            <person name="James T.Y."/>
            <person name="O'Malley M.A."/>
            <person name="Stajich J.E."/>
            <person name="Spatafora J.W."/>
            <person name="Visel A."/>
            <person name="Grigoriev I.V."/>
        </authorList>
    </citation>
    <scope>NUCLEOTIDE SEQUENCE [LARGE SCALE GENOMIC DNA]</scope>
    <source>
        <strain evidence="4 5">PL171</strain>
    </source>
</reference>
<keyword evidence="3" id="KW-0472">Membrane</keyword>
<feature type="coiled-coil region" evidence="1">
    <location>
        <begin position="892"/>
        <end position="919"/>
    </location>
</feature>
<dbReference type="STRING" id="765915.A0A1Y2I483"/>
<evidence type="ECO:0000256" key="1">
    <source>
        <dbReference type="SAM" id="Coils"/>
    </source>
</evidence>
<feature type="region of interest" description="Disordered" evidence="2">
    <location>
        <begin position="290"/>
        <end position="337"/>
    </location>
</feature>
<feature type="region of interest" description="Disordered" evidence="2">
    <location>
        <begin position="351"/>
        <end position="382"/>
    </location>
</feature>
<evidence type="ECO:0000256" key="2">
    <source>
        <dbReference type="SAM" id="MobiDB-lite"/>
    </source>
</evidence>
<evidence type="ECO:0000313" key="4">
    <source>
        <dbReference type="EMBL" id="ORZ41680.1"/>
    </source>
</evidence>
<evidence type="ECO:0000313" key="5">
    <source>
        <dbReference type="Proteomes" id="UP000193411"/>
    </source>
</evidence>
<feature type="transmembrane region" description="Helical" evidence="3">
    <location>
        <begin position="57"/>
        <end position="80"/>
    </location>
</feature>
<dbReference type="PANTHER" id="PTHR40131">
    <property type="entry name" value="C1Q DOMAIN-CONTAINING PROTEIN"/>
    <property type="match status" value="1"/>
</dbReference>
<dbReference type="OrthoDB" id="65833at2759"/>
<protein>
    <submittedName>
        <fullName evidence="4">Uncharacterized protein</fullName>
    </submittedName>
</protein>
<dbReference type="PANTHER" id="PTHR40131:SF1">
    <property type="entry name" value="C1Q DOMAIN-CONTAINING PROTEIN"/>
    <property type="match status" value="1"/>
</dbReference>
<proteinExistence type="predicted"/>
<accession>A0A1Y2I483</accession>
<feature type="coiled-coil region" evidence="1">
    <location>
        <begin position="1196"/>
        <end position="1223"/>
    </location>
</feature>
<feature type="coiled-coil region" evidence="1">
    <location>
        <begin position="745"/>
        <end position="772"/>
    </location>
</feature>
<keyword evidence="3" id="KW-0812">Transmembrane</keyword>
<comment type="caution">
    <text evidence="4">The sequence shown here is derived from an EMBL/GenBank/DDBJ whole genome shotgun (WGS) entry which is preliminary data.</text>
</comment>
<dbReference type="EMBL" id="MCFL01000001">
    <property type="protein sequence ID" value="ORZ41680.1"/>
    <property type="molecule type" value="Genomic_DNA"/>
</dbReference>
<dbReference type="Proteomes" id="UP000193411">
    <property type="component" value="Unassembled WGS sequence"/>
</dbReference>
<name>A0A1Y2I483_9FUNG</name>
<feature type="compositionally biased region" description="Pro residues" evidence="2">
    <location>
        <begin position="372"/>
        <end position="382"/>
    </location>
</feature>
<dbReference type="PROSITE" id="PS51257">
    <property type="entry name" value="PROKAR_LIPOPROTEIN"/>
    <property type="match status" value="1"/>
</dbReference>
<sequence>MSLFCCRCSAAGPAIFLACMLAMYTTPSTSMFKIANHHGRLCCPVKSFPSPPHTIPFASPMIVLAIMVFSISDSSVHGLAQGHRRRQVRPKPAPTSPDETATLEVASSVDSATLNTLVFALTSLALLVTFVLGAMIAHRCCRNRKRKTDDPFAFEHTKLSETGGPGDRAVLADLSSPATLEAVPLTGNSAVPLPSTKPRPPPVTAVGSGSDDNGQLGDAVKFRVTVWDSPRPPNAVAGLARRHDGCQIGQYSESGDAAIDLEANNRQLGPVEVEFWVTLTREDTASLPRGRSTLVVPRRSSDDSGSLARKAIGSSSRRTSTMPQQPSASIQSTDKSESILHLSLPRLPSLEFPSTLSRPSAPTSPVESNPTTPAPIPRPSPAWPVTDVKPMLLPTSYQLSTPVLPPRRGILAPGRSRATAVSSDQLVFNSRLVTEHGIVLDTVTPDQARMTMISFLDSEYCEHAVSHNGCASTVGSTKAKGLVAAQAPVTPKSAYSLYDIGYYMEPETPLSIVDHFVQFNMISLSLAVIAIDSSTASIHRTFVRDIASDPLLVTYDIMTTANSSFMQSAQFVAATKAAHPNVAVLPLDMSNLQRDPNSITTSVTVSPMPQRLLPPSSLNRDYAELSAVALAVRVQSTVSLADTILSVQSVVSAVMDIEAEAWKDVPGVLRETIKNILLALHDTSSTLQSHALAIVQQQAYRLPHPPTSPHLDPATLNDRLAHMESQLTHLLDTRKSESESFARRESALRTRITDLEAELDRASTRMSQLAHDLPAAIQREAEESARKHFDSAIKRREEELQKTRGRSHSSPETGEMQKAAMIAQRQVEERISKLELSVKSAVAVAEGCKKDLVLLESTMAADREGARARDQARSHDIRSRSQSLERDVHDLAKEQVKAREAMTKRVEEMEAEILAVAKAVHAQSKQREKDADVIQQLKQRGPHVLEALERLDGRVAEVEEKLEAMGLVEKPLTRKAAELLFVTQDQFKTASGDFEAQIEALTKVLPPRSPSPTMNPTSAITTRLDVELMLEARDDQWHQHFASLRKSAGEVEETMREMTSALAGIHAAMADRAMIKQVTLDLATVHAGTQKDVSRLGEQLTATRRELASLSAEAKSQHQHIASHLQQKVDSASLTDLLRSTATREDMKKYVEKKVKHLVTQHFGGQSPADAIQGLVKRQADLDVALTRLGALAPKVESVESALSTANAKLQALRDDVNTMNAAAANRRNGRSPIRQALNGGIHQLDSPPSMYSMFGGGMLNSEDYEILHHKLTSAMDEKLFLIASEISTLRASFAGVSAHPLLRGSVWLWRTGTLKHGSGIPWSLEAQNTDKDNLRWEPDACVVRVAEAGVYELAFCFFTRLKPSIQVVINGESVMSAIHAPTYTVHHGSGKVTDGDGRVKEGSATGLSLRDYVNLPAKSTVCLHWHGKLDQAVEGFMALRRVN</sequence>
<feature type="region of interest" description="Disordered" evidence="2">
    <location>
        <begin position="865"/>
        <end position="885"/>
    </location>
</feature>
<feature type="transmembrane region" description="Helical" evidence="3">
    <location>
        <begin position="117"/>
        <end position="137"/>
    </location>
</feature>
<keyword evidence="3" id="KW-1133">Transmembrane helix</keyword>
<gene>
    <name evidence="4" type="ORF">BCR44DRAFT_1481700</name>
</gene>
<keyword evidence="1" id="KW-0175">Coiled coil</keyword>
<keyword evidence="5" id="KW-1185">Reference proteome</keyword>
<feature type="compositionally biased region" description="Polar residues" evidence="2">
    <location>
        <begin position="352"/>
        <end position="369"/>
    </location>
</feature>
<organism evidence="4 5">
    <name type="scientific">Catenaria anguillulae PL171</name>
    <dbReference type="NCBI Taxonomy" id="765915"/>
    <lineage>
        <taxon>Eukaryota</taxon>
        <taxon>Fungi</taxon>
        <taxon>Fungi incertae sedis</taxon>
        <taxon>Blastocladiomycota</taxon>
        <taxon>Blastocladiomycetes</taxon>
        <taxon>Blastocladiales</taxon>
        <taxon>Catenariaceae</taxon>
        <taxon>Catenaria</taxon>
    </lineage>
</organism>
<evidence type="ECO:0000256" key="3">
    <source>
        <dbReference type="SAM" id="Phobius"/>
    </source>
</evidence>